<proteinExistence type="predicted"/>
<evidence type="ECO:0000256" key="1">
    <source>
        <dbReference type="SAM" id="Coils"/>
    </source>
</evidence>
<dbReference type="PROSITE" id="PS50209">
    <property type="entry name" value="CARD"/>
    <property type="match status" value="1"/>
</dbReference>
<dbReference type="SUPFAM" id="SSF47986">
    <property type="entry name" value="DEATH domain"/>
    <property type="match status" value="1"/>
</dbReference>
<evidence type="ECO:0000259" key="3">
    <source>
        <dbReference type="PROSITE" id="PS50209"/>
    </source>
</evidence>
<dbReference type="InterPro" id="IPR027843">
    <property type="entry name" value="DUF4440"/>
</dbReference>
<evidence type="ECO:0000313" key="4">
    <source>
        <dbReference type="EMBL" id="EEN65737.1"/>
    </source>
</evidence>
<dbReference type="PANTHER" id="PTHR31664:SF8">
    <property type="entry name" value="DUF4440 DOMAIN-CONTAINING PROTEIN"/>
    <property type="match status" value="1"/>
</dbReference>
<dbReference type="Pfam" id="PF14534">
    <property type="entry name" value="DUF4440"/>
    <property type="match status" value="1"/>
</dbReference>
<dbReference type="Gene3D" id="3.10.450.50">
    <property type="match status" value="1"/>
</dbReference>
<feature type="coiled-coil region" evidence="1">
    <location>
        <begin position="171"/>
        <end position="240"/>
    </location>
</feature>
<dbReference type="InterPro" id="IPR001315">
    <property type="entry name" value="CARD"/>
</dbReference>
<dbReference type="PANTHER" id="PTHR31664">
    <property type="entry name" value="PROTEIN CBG16427"/>
    <property type="match status" value="1"/>
</dbReference>
<feature type="domain" description="CARD" evidence="3">
    <location>
        <begin position="1"/>
        <end position="91"/>
    </location>
</feature>
<dbReference type="Gene3D" id="1.10.533.10">
    <property type="entry name" value="Death Domain, Fas"/>
    <property type="match status" value="1"/>
</dbReference>
<name>C3Y1J7_BRAFL</name>
<dbReference type="Pfam" id="PF00619">
    <property type="entry name" value="CARD"/>
    <property type="match status" value="1"/>
</dbReference>
<dbReference type="eggNOG" id="ENOG502S6UA">
    <property type="taxonomic scope" value="Eukaryota"/>
</dbReference>
<dbReference type="InParanoid" id="C3Y1J7"/>
<dbReference type="GO" id="GO:0042981">
    <property type="term" value="P:regulation of apoptotic process"/>
    <property type="evidence" value="ECO:0007669"/>
    <property type="project" value="InterPro"/>
</dbReference>
<dbReference type="InterPro" id="IPR032710">
    <property type="entry name" value="NTF2-like_dom_sf"/>
</dbReference>
<dbReference type="InterPro" id="IPR011029">
    <property type="entry name" value="DEATH-like_dom_sf"/>
</dbReference>
<keyword evidence="1" id="KW-0175">Coiled coil</keyword>
<dbReference type="CDD" id="cd00531">
    <property type="entry name" value="NTF2_like"/>
    <property type="match status" value="1"/>
</dbReference>
<protein>
    <recommendedName>
        <fullName evidence="3">CARD domain-containing protein</fullName>
    </recommendedName>
</protein>
<dbReference type="SUPFAM" id="SSF54427">
    <property type="entry name" value="NTF2-like"/>
    <property type="match status" value="1"/>
</dbReference>
<organism>
    <name type="scientific">Branchiostoma floridae</name>
    <name type="common">Florida lancelet</name>
    <name type="synonym">Amphioxus</name>
    <dbReference type="NCBI Taxonomy" id="7739"/>
    <lineage>
        <taxon>Eukaryota</taxon>
        <taxon>Metazoa</taxon>
        <taxon>Chordata</taxon>
        <taxon>Cephalochordata</taxon>
        <taxon>Leptocardii</taxon>
        <taxon>Amphioxiformes</taxon>
        <taxon>Branchiostomatidae</taxon>
        <taxon>Branchiostoma</taxon>
    </lineage>
</organism>
<accession>C3Y1J7</accession>
<reference evidence="4" key="1">
    <citation type="journal article" date="2008" name="Nature">
        <title>The amphioxus genome and the evolution of the chordate karyotype.</title>
        <authorList>
            <consortium name="US DOE Joint Genome Institute (JGI-PGF)"/>
            <person name="Putnam N.H."/>
            <person name="Butts T."/>
            <person name="Ferrier D.E.K."/>
            <person name="Furlong R.F."/>
            <person name="Hellsten U."/>
            <person name="Kawashima T."/>
            <person name="Robinson-Rechavi M."/>
            <person name="Shoguchi E."/>
            <person name="Terry A."/>
            <person name="Yu J.-K."/>
            <person name="Benito-Gutierrez E.L."/>
            <person name="Dubchak I."/>
            <person name="Garcia-Fernandez J."/>
            <person name="Gibson-Brown J.J."/>
            <person name="Grigoriev I.V."/>
            <person name="Horton A.C."/>
            <person name="de Jong P.J."/>
            <person name="Jurka J."/>
            <person name="Kapitonov V.V."/>
            <person name="Kohara Y."/>
            <person name="Kuroki Y."/>
            <person name="Lindquist E."/>
            <person name="Lucas S."/>
            <person name="Osoegawa K."/>
            <person name="Pennacchio L.A."/>
            <person name="Salamov A.A."/>
            <person name="Satou Y."/>
            <person name="Sauka-Spengler T."/>
            <person name="Schmutz J."/>
            <person name="Shin-I T."/>
            <person name="Toyoda A."/>
            <person name="Bronner-Fraser M."/>
            <person name="Fujiyama A."/>
            <person name="Holland L.Z."/>
            <person name="Holland P.W.H."/>
            <person name="Satoh N."/>
            <person name="Rokhsar D.S."/>
        </authorList>
    </citation>
    <scope>NUCLEOTIDE SEQUENCE [LARGE SCALE GENOMIC DNA]</scope>
    <source>
        <strain evidence="4">S238N-H82</strain>
        <tissue evidence="4">Testes</tissue>
    </source>
</reference>
<feature type="region of interest" description="Disordered" evidence="2">
    <location>
        <begin position="267"/>
        <end position="289"/>
    </location>
</feature>
<sequence length="462" mass="53005">MDKAHVRWVDDNFQVLLDELELSPSFYRLLQAKKVFSSEQIKRIKAESTTSRRKARLLTLLRQQDPDVLSRFCDVLVDTDQRGLERLLRDKQRQTKKHPVLFESVDRGSHRLETGQRQNFKTKAKKLTRQIEAGLEDENFVLERLVGGMLRTRAQVLEEKLLQDKIRGQKKAMERKMLQDLQAKVQALEQELSDYKEAQKVICEEKENAIRDMELATTRISELEKSLEEVVQERDFMRRERDAAVRAEWLATLEKTQLMRAREDAGEGGRKFRKAQQGAPPVGLPKKRNVHPKMKPTGCYLNPELNPLANVIIMADIGNAIGQPLDLSCANRCTWEIYPDFKAQIVSNSQKLMDCFKANDMKGLSELYAEDCKLLPPGMETQHGRQGVLKALTALWVEGARSMELVVEELEQLGDDAAFERSSYTVKREDGSVMDVGKYVVIWKKIGGAWKLYIDVNNSNKA</sequence>
<evidence type="ECO:0000256" key="2">
    <source>
        <dbReference type="SAM" id="MobiDB-lite"/>
    </source>
</evidence>
<dbReference type="CDD" id="cd01671">
    <property type="entry name" value="CARD"/>
    <property type="match status" value="1"/>
</dbReference>
<dbReference type="EMBL" id="GG666480">
    <property type="protein sequence ID" value="EEN65737.1"/>
    <property type="molecule type" value="Genomic_DNA"/>
</dbReference>
<dbReference type="AlphaFoldDB" id="C3Y1J7"/>
<gene>
    <name evidence="4" type="ORF">BRAFLDRAFT_102458</name>
</gene>